<organism evidence="7 8">
    <name type="scientific">Malus baccata</name>
    <name type="common">Siberian crab apple</name>
    <name type="synonym">Pyrus baccata</name>
    <dbReference type="NCBI Taxonomy" id="106549"/>
    <lineage>
        <taxon>Eukaryota</taxon>
        <taxon>Viridiplantae</taxon>
        <taxon>Streptophyta</taxon>
        <taxon>Embryophyta</taxon>
        <taxon>Tracheophyta</taxon>
        <taxon>Spermatophyta</taxon>
        <taxon>Magnoliopsida</taxon>
        <taxon>eudicotyledons</taxon>
        <taxon>Gunneridae</taxon>
        <taxon>Pentapetalae</taxon>
        <taxon>rosids</taxon>
        <taxon>fabids</taxon>
        <taxon>Rosales</taxon>
        <taxon>Rosaceae</taxon>
        <taxon>Amygdaloideae</taxon>
        <taxon>Maleae</taxon>
        <taxon>Malus</taxon>
    </lineage>
</organism>
<protein>
    <submittedName>
        <fullName evidence="7">Uncharacterized protein</fullName>
    </submittedName>
</protein>
<keyword evidence="8" id="KW-1185">Reference proteome</keyword>
<dbReference type="EMBL" id="VIEB01000556">
    <property type="protein sequence ID" value="TQD86753.1"/>
    <property type="molecule type" value="Genomic_DNA"/>
</dbReference>
<dbReference type="InterPro" id="IPR018464">
    <property type="entry name" value="CENP-O"/>
</dbReference>
<dbReference type="PANTHER" id="PTHR14582">
    <property type="entry name" value="INNER KINETOCHORE SUBUNIT MAL2"/>
    <property type="match status" value="1"/>
</dbReference>
<sequence>MEVLTWRPSSLPDFILGFGSRMDYSDDAEEHFRRRPRKMAYLGDPSRRQFESLSGRSYAPGEMGYMQEEDISLDAIRARWTNVLKRHSELAERLSRDADKIIYERLQKEFEAARAIQTQETYLDGEQWNDGLLATIRERVHMEAERKAMEGDVNMLPGQEKITYKIGNKVILRSLFQSVTERIVPMPAKKPFWS</sequence>
<evidence type="ECO:0000256" key="6">
    <source>
        <dbReference type="ARBA" id="ARBA00023328"/>
    </source>
</evidence>
<dbReference type="GO" id="GO:0005634">
    <property type="term" value="C:nucleus"/>
    <property type="evidence" value="ECO:0007669"/>
    <property type="project" value="UniProtKB-SubCell"/>
</dbReference>
<keyword evidence="6" id="KW-0137">Centromere</keyword>
<name>A0A540LJW4_MALBA</name>
<gene>
    <name evidence="7" type="ORF">C1H46_027626</name>
</gene>
<evidence type="ECO:0000256" key="1">
    <source>
        <dbReference type="ARBA" id="ARBA00004123"/>
    </source>
</evidence>
<dbReference type="STRING" id="106549.A0A540LJW4"/>
<evidence type="ECO:0000256" key="5">
    <source>
        <dbReference type="ARBA" id="ARBA00023242"/>
    </source>
</evidence>
<proteinExistence type="inferred from homology"/>
<evidence type="ECO:0000256" key="3">
    <source>
        <dbReference type="ARBA" id="ARBA00007321"/>
    </source>
</evidence>
<evidence type="ECO:0000313" key="7">
    <source>
        <dbReference type="EMBL" id="TQD86753.1"/>
    </source>
</evidence>
<evidence type="ECO:0000313" key="8">
    <source>
        <dbReference type="Proteomes" id="UP000315295"/>
    </source>
</evidence>
<keyword evidence="5" id="KW-0539">Nucleus</keyword>
<accession>A0A540LJW4</accession>
<comment type="subcellular location">
    <subcellularLocation>
        <location evidence="2">Chromosome</location>
        <location evidence="2">Centromere</location>
    </subcellularLocation>
    <subcellularLocation>
        <location evidence="1">Nucleus</location>
    </subcellularLocation>
</comment>
<dbReference type="PANTHER" id="PTHR14582:SF1">
    <property type="entry name" value="CENTROMERE PROTEIN O"/>
    <property type="match status" value="1"/>
</dbReference>
<comment type="similarity">
    <text evidence="3">Belongs to the CENP-O/MCM21 family.</text>
</comment>
<comment type="caution">
    <text evidence="7">The sequence shown here is derived from an EMBL/GenBank/DDBJ whole genome shotgun (WGS) entry which is preliminary data.</text>
</comment>
<keyword evidence="4" id="KW-0158">Chromosome</keyword>
<reference evidence="7 8" key="1">
    <citation type="journal article" date="2019" name="G3 (Bethesda)">
        <title>Sequencing of a Wild Apple (Malus baccata) Genome Unravels the Differences Between Cultivated and Wild Apple Species Regarding Disease Resistance and Cold Tolerance.</title>
        <authorList>
            <person name="Chen X."/>
        </authorList>
    </citation>
    <scope>NUCLEOTIDE SEQUENCE [LARGE SCALE GENOMIC DNA]</scope>
    <source>
        <strain evidence="8">cv. Shandingzi</strain>
        <tissue evidence="7">Leaves</tissue>
    </source>
</reference>
<dbReference type="GO" id="GO:0031511">
    <property type="term" value="C:Mis6-Sim4 complex"/>
    <property type="evidence" value="ECO:0007669"/>
    <property type="project" value="TreeGrafter"/>
</dbReference>
<evidence type="ECO:0000256" key="2">
    <source>
        <dbReference type="ARBA" id="ARBA00004584"/>
    </source>
</evidence>
<dbReference type="Proteomes" id="UP000315295">
    <property type="component" value="Unassembled WGS sequence"/>
</dbReference>
<evidence type="ECO:0000256" key="4">
    <source>
        <dbReference type="ARBA" id="ARBA00022454"/>
    </source>
</evidence>
<dbReference type="AlphaFoldDB" id="A0A540LJW4"/>